<dbReference type="OrthoDB" id="3012488at2759"/>
<dbReference type="Pfam" id="PF20152">
    <property type="entry name" value="DUF6534"/>
    <property type="match status" value="1"/>
</dbReference>
<dbReference type="AlphaFoldDB" id="A0A4S8ME84"/>
<dbReference type="InterPro" id="IPR045339">
    <property type="entry name" value="DUF6534"/>
</dbReference>
<dbReference type="PANTHER" id="PTHR40465">
    <property type="entry name" value="CHROMOSOME 1, WHOLE GENOME SHOTGUN SEQUENCE"/>
    <property type="match status" value="1"/>
</dbReference>
<accession>A0A4S8ME84</accession>
<feature type="transmembrane region" description="Helical" evidence="1">
    <location>
        <begin position="145"/>
        <end position="165"/>
    </location>
</feature>
<gene>
    <name evidence="3" type="ORF">K435DRAFT_837045</name>
</gene>
<evidence type="ECO:0000259" key="2">
    <source>
        <dbReference type="Pfam" id="PF20152"/>
    </source>
</evidence>
<feature type="transmembrane region" description="Helical" evidence="1">
    <location>
        <begin position="80"/>
        <end position="98"/>
    </location>
</feature>
<protein>
    <recommendedName>
        <fullName evidence="2">DUF6534 domain-containing protein</fullName>
    </recommendedName>
</protein>
<evidence type="ECO:0000256" key="1">
    <source>
        <dbReference type="SAM" id="Phobius"/>
    </source>
</evidence>
<evidence type="ECO:0000313" key="3">
    <source>
        <dbReference type="EMBL" id="THV00915.1"/>
    </source>
</evidence>
<dbReference type="Proteomes" id="UP000297245">
    <property type="component" value="Unassembled WGS sequence"/>
</dbReference>
<name>A0A4S8ME84_DENBC</name>
<feature type="transmembrane region" description="Helical" evidence="1">
    <location>
        <begin position="36"/>
        <end position="59"/>
    </location>
</feature>
<dbReference type="PANTHER" id="PTHR40465:SF1">
    <property type="entry name" value="DUF6534 DOMAIN-CONTAINING PROTEIN"/>
    <property type="match status" value="1"/>
</dbReference>
<keyword evidence="4" id="KW-1185">Reference proteome</keyword>
<keyword evidence="1" id="KW-0812">Transmembrane</keyword>
<keyword evidence="1" id="KW-0472">Membrane</keyword>
<feature type="domain" description="DUF6534" evidence="2">
    <location>
        <begin position="210"/>
        <end position="296"/>
    </location>
</feature>
<organism evidence="3 4">
    <name type="scientific">Dendrothele bispora (strain CBS 962.96)</name>
    <dbReference type="NCBI Taxonomy" id="1314807"/>
    <lineage>
        <taxon>Eukaryota</taxon>
        <taxon>Fungi</taxon>
        <taxon>Dikarya</taxon>
        <taxon>Basidiomycota</taxon>
        <taxon>Agaricomycotina</taxon>
        <taxon>Agaricomycetes</taxon>
        <taxon>Agaricomycetidae</taxon>
        <taxon>Agaricales</taxon>
        <taxon>Agaricales incertae sedis</taxon>
        <taxon>Dendrothele</taxon>
    </lineage>
</organism>
<dbReference type="EMBL" id="ML179097">
    <property type="protein sequence ID" value="THV00915.1"/>
    <property type="molecule type" value="Genomic_DNA"/>
</dbReference>
<keyword evidence="1" id="KW-1133">Transmembrane helix</keyword>
<feature type="transmembrane region" description="Helical" evidence="1">
    <location>
        <begin position="110"/>
        <end position="133"/>
    </location>
</feature>
<evidence type="ECO:0000313" key="4">
    <source>
        <dbReference type="Proteomes" id="UP000297245"/>
    </source>
</evidence>
<sequence length="347" mass="39069">MSPFPDRPTPISQKEYAASFGNNVFGFPKVQMANDVYMLLCDLGGTLICGLIAMLLYGISILQTYMYFLNYPRDAKWMKILFHLMLSKVTVIATLTTVQTTFHLSVLGLGWWGIYVGALLNYIIIILVQTFFAKMIYHLTAGVKRYFLMVGFATFILSGFSNVFFNSIYARLLRANFHAFSTRDLFQSATIEDFIPWIPKLLVPLRMLRMISDATTTLSLCLILFDANVQFKPSIKLVRTIIIYAINRLALTTIVGTVQTIMMIVNPHDISSLSIDYIAAHLYINSFLASLNARNSLRGGNPVLSYNVPGTQASALEFGHRQTATVTLPLVRLDEKLRDSALNKGWR</sequence>
<reference evidence="3 4" key="1">
    <citation type="journal article" date="2019" name="Nat. Ecol. Evol.">
        <title>Megaphylogeny resolves global patterns of mushroom evolution.</title>
        <authorList>
            <person name="Varga T."/>
            <person name="Krizsan K."/>
            <person name="Foldi C."/>
            <person name="Dima B."/>
            <person name="Sanchez-Garcia M."/>
            <person name="Sanchez-Ramirez S."/>
            <person name="Szollosi G.J."/>
            <person name="Szarkandi J.G."/>
            <person name="Papp V."/>
            <person name="Albert L."/>
            <person name="Andreopoulos W."/>
            <person name="Angelini C."/>
            <person name="Antonin V."/>
            <person name="Barry K.W."/>
            <person name="Bougher N.L."/>
            <person name="Buchanan P."/>
            <person name="Buyck B."/>
            <person name="Bense V."/>
            <person name="Catcheside P."/>
            <person name="Chovatia M."/>
            <person name="Cooper J."/>
            <person name="Damon W."/>
            <person name="Desjardin D."/>
            <person name="Finy P."/>
            <person name="Geml J."/>
            <person name="Haridas S."/>
            <person name="Hughes K."/>
            <person name="Justo A."/>
            <person name="Karasinski D."/>
            <person name="Kautmanova I."/>
            <person name="Kiss B."/>
            <person name="Kocsube S."/>
            <person name="Kotiranta H."/>
            <person name="LaButti K.M."/>
            <person name="Lechner B.E."/>
            <person name="Liimatainen K."/>
            <person name="Lipzen A."/>
            <person name="Lukacs Z."/>
            <person name="Mihaltcheva S."/>
            <person name="Morgado L.N."/>
            <person name="Niskanen T."/>
            <person name="Noordeloos M.E."/>
            <person name="Ohm R.A."/>
            <person name="Ortiz-Santana B."/>
            <person name="Ovrebo C."/>
            <person name="Racz N."/>
            <person name="Riley R."/>
            <person name="Savchenko A."/>
            <person name="Shiryaev A."/>
            <person name="Soop K."/>
            <person name="Spirin V."/>
            <person name="Szebenyi C."/>
            <person name="Tomsovsky M."/>
            <person name="Tulloss R.E."/>
            <person name="Uehling J."/>
            <person name="Grigoriev I.V."/>
            <person name="Vagvolgyi C."/>
            <person name="Papp T."/>
            <person name="Martin F.M."/>
            <person name="Miettinen O."/>
            <person name="Hibbett D.S."/>
            <person name="Nagy L.G."/>
        </authorList>
    </citation>
    <scope>NUCLEOTIDE SEQUENCE [LARGE SCALE GENOMIC DNA]</scope>
    <source>
        <strain evidence="3 4">CBS 962.96</strain>
    </source>
</reference>
<proteinExistence type="predicted"/>